<dbReference type="OrthoDB" id="2985014at2759"/>
<feature type="transmembrane region" description="Helical" evidence="7">
    <location>
        <begin position="276"/>
        <end position="296"/>
    </location>
</feature>
<dbReference type="FunFam" id="1.20.1250.20:FF:000018">
    <property type="entry name" value="MFS transporter permease"/>
    <property type="match status" value="1"/>
</dbReference>
<dbReference type="Pfam" id="PF07690">
    <property type="entry name" value="MFS_1"/>
    <property type="match status" value="1"/>
</dbReference>
<comment type="subcellular location">
    <subcellularLocation>
        <location evidence="1">Membrane</location>
        <topology evidence="1">Multi-pass membrane protein</topology>
    </subcellularLocation>
</comment>
<evidence type="ECO:0000313" key="9">
    <source>
        <dbReference type="Proteomes" id="UP000594364"/>
    </source>
</evidence>
<keyword evidence="4 7" id="KW-1133">Transmembrane helix</keyword>
<feature type="compositionally biased region" description="Polar residues" evidence="6">
    <location>
        <begin position="8"/>
        <end position="17"/>
    </location>
</feature>
<evidence type="ECO:0000256" key="5">
    <source>
        <dbReference type="ARBA" id="ARBA00023136"/>
    </source>
</evidence>
<feature type="transmembrane region" description="Helical" evidence="7">
    <location>
        <begin position="431"/>
        <end position="455"/>
    </location>
</feature>
<feature type="transmembrane region" description="Helical" evidence="7">
    <location>
        <begin position="206"/>
        <end position="226"/>
    </location>
</feature>
<dbReference type="PANTHER" id="PTHR43791:SF36">
    <property type="entry name" value="TRANSPORTER, PUTATIVE (AFU_ORTHOLOGUE AFUA_6G08340)-RELATED"/>
    <property type="match status" value="1"/>
</dbReference>
<dbReference type="FunFam" id="1.20.1250.20:FF:000013">
    <property type="entry name" value="MFS general substrate transporter"/>
    <property type="match status" value="1"/>
</dbReference>
<dbReference type="GO" id="GO:0016020">
    <property type="term" value="C:membrane"/>
    <property type="evidence" value="ECO:0007669"/>
    <property type="project" value="UniProtKB-SubCell"/>
</dbReference>
<feature type="transmembrane region" description="Helical" evidence="7">
    <location>
        <begin position="85"/>
        <end position="106"/>
    </location>
</feature>
<feature type="transmembrane region" description="Helical" evidence="7">
    <location>
        <begin position="316"/>
        <end position="333"/>
    </location>
</feature>
<protein>
    <recommendedName>
        <fullName evidence="10">MFS transporter</fullName>
    </recommendedName>
</protein>
<feature type="transmembrane region" description="Helical" evidence="7">
    <location>
        <begin position="175"/>
        <end position="194"/>
    </location>
</feature>
<evidence type="ECO:0000256" key="1">
    <source>
        <dbReference type="ARBA" id="ARBA00004141"/>
    </source>
</evidence>
<dbReference type="PANTHER" id="PTHR43791">
    <property type="entry name" value="PERMEASE-RELATED"/>
    <property type="match status" value="1"/>
</dbReference>
<dbReference type="InterPro" id="IPR036259">
    <property type="entry name" value="MFS_trans_sf"/>
</dbReference>
<dbReference type="Proteomes" id="UP000594364">
    <property type="component" value="Chromosome 2"/>
</dbReference>
<evidence type="ECO:0000256" key="6">
    <source>
        <dbReference type="SAM" id="MobiDB-lite"/>
    </source>
</evidence>
<dbReference type="AlphaFoldDB" id="A0A7S9KQK0"/>
<evidence type="ECO:0000313" key="8">
    <source>
        <dbReference type="EMBL" id="QPG97996.1"/>
    </source>
</evidence>
<dbReference type="InterPro" id="IPR011701">
    <property type="entry name" value="MFS"/>
</dbReference>
<feature type="transmembrane region" description="Helical" evidence="7">
    <location>
        <begin position="366"/>
        <end position="388"/>
    </location>
</feature>
<dbReference type="Gene3D" id="1.20.1250.20">
    <property type="entry name" value="MFS general substrate transporter like domains"/>
    <property type="match status" value="2"/>
</dbReference>
<feature type="transmembrane region" description="Helical" evidence="7">
    <location>
        <begin position="113"/>
        <end position="131"/>
    </location>
</feature>
<proteinExistence type="predicted"/>
<evidence type="ECO:0000256" key="3">
    <source>
        <dbReference type="ARBA" id="ARBA00022692"/>
    </source>
</evidence>
<feature type="transmembrane region" description="Helical" evidence="7">
    <location>
        <begin position="143"/>
        <end position="163"/>
    </location>
</feature>
<reference evidence="8 9" key="1">
    <citation type="journal article" date="2018" name="PLoS Genet.">
        <title>Repeat elements organise 3D genome structure and mediate transcription in the filamentous fungus Epichloe festucae.</title>
        <authorList>
            <person name="Winter D.J."/>
            <person name="Ganley A.R.D."/>
            <person name="Young C.A."/>
            <person name="Liachko I."/>
            <person name="Schardl C.L."/>
            <person name="Dupont P.Y."/>
            <person name="Berry D."/>
            <person name="Ram A."/>
            <person name="Scott B."/>
            <person name="Cox M.P."/>
        </authorList>
    </citation>
    <scope>NUCLEOTIDE SEQUENCE [LARGE SCALE GENOMIC DNA]</scope>
    <source>
        <strain evidence="8 9">Fl1</strain>
    </source>
</reference>
<evidence type="ECO:0000256" key="7">
    <source>
        <dbReference type="SAM" id="Phobius"/>
    </source>
</evidence>
<feature type="transmembrane region" description="Helical" evidence="7">
    <location>
        <begin position="340"/>
        <end position="360"/>
    </location>
</feature>
<dbReference type="EMBL" id="CP031386">
    <property type="protein sequence ID" value="QPG97996.1"/>
    <property type="molecule type" value="Genomic_DNA"/>
</dbReference>
<gene>
    <name evidence="8" type="ORF">C2857_007134</name>
</gene>
<evidence type="ECO:0000256" key="2">
    <source>
        <dbReference type="ARBA" id="ARBA00022448"/>
    </source>
</evidence>
<feature type="region of interest" description="Disordered" evidence="6">
    <location>
        <begin position="1"/>
        <end position="28"/>
    </location>
</feature>
<evidence type="ECO:0000256" key="4">
    <source>
        <dbReference type="ARBA" id="ARBA00022989"/>
    </source>
</evidence>
<keyword evidence="5 7" id="KW-0472">Membrane</keyword>
<sequence length="490" mass="53309">MAHAAESRLSSFGSGQQAEGRKGPDVASAAPDDAAIEARVLRKLDLNVLMLLCFLFLLAFLDRSNVGNARIAGMEEDLHLSGDRYQWLLTIFYMAYILSEPLIIVFKLLPTRVWIAILVAGWGIAATAQAGVHSWSGLMACRFFLAVFEAGFGPGAIYLLSFFYLRSEIGLRIGIFFSSAPLATCFAGALAYGITSGHSSLANWRLLFLVEGAPVLVMAVVAYFAMPNSAHDAWFLTEDEKRVALARQLKQVGKKEARVGTVNWRDAFSILLDLKAWLTALMYFACNVSYSSLPVFLPTILKDMGFSGLNAQGLSAPPYFAAFLVTIGTTFVADRTRQRGLMIICLALLGGTGYTMLAAAKTTAVRYAGVFLAAAGVFPTIANILPWVLNNQGSDERRGAGVIILNLVGQCGPLLGTRVYSKKEGPDYVKGHGICAAFMCLVAVLAFVLRFVLVWENKKLDGNRSRLPTDENSKEQEGVEDYGPNFIYVL</sequence>
<feature type="transmembrane region" description="Helical" evidence="7">
    <location>
        <begin position="44"/>
        <end position="61"/>
    </location>
</feature>
<feature type="transmembrane region" description="Helical" evidence="7">
    <location>
        <begin position="400"/>
        <end position="419"/>
    </location>
</feature>
<dbReference type="GO" id="GO:0022857">
    <property type="term" value="F:transmembrane transporter activity"/>
    <property type="evidence" value="ECO:0007669"/>
    <property type="project" value="InterPro"/>
</dbReference>
<name>A0A7S9KQK0_EPIFF</name>
<keyword evidence="9" id="KW-1185">Reference proteome</keyword>
<dbReference type="SUPFAM" id="SSF103473">
    <property type="entry name" value="MFS general substrate transporter"/>
    <property type="match status" value="1"/>
</dbReference>
<accession>A0A7S9KQK0</accession>
<keyword evidence="2" id="KW-0813">Transport</keyword>
<keyword evidence="3 7" id="KW-0812">Transmembrane</keyword>
<organism evidence="8 9">
    <name type="scientific">Epichloe festucae (strain Fl1)</name>
    <dbReference type="NCBI Taxonomy" id="877507"/>
    <lineage>
        <taxon>Eukaryota</taxon>
        <taxon>Fungi</taxon>
        <taxon>Dikarya</taxon>
        <taxon>Ascomycota</taxon>
        <taxon>Pezizomycotina</taxon>
        <taxon>Sordariomycetes</taxon>
        <taxon>Hypocreomycetidae</taxon>
        <taxon>Hypocreales</taxon>
        <taxon>Clavicipitaceae</taxon>
        <taxon>Epichloe</taxon>
    </lineage>
</organism>
<evidence type="ECO:0008006" key="10">
    <source>
        <dbReference type="Google" id="ProtNLM"/>
    </source>
</evidence>